<dbReference type="Proteomes" id="UP000317036">
    <property type="component" value="Unassembled WGS sequence"/>
</dbReference>
<accession>A0A559KCZ5</accession>
<dbReference type="SUPFAM" id="SSF56747">
    <property type="entry name" value="Prim-pol domain"/>
    <property type="match status" value="1"/>
</dbReference>
<evidence type="ECO:0000313" key="2">
    <source>
        <dbReference type="EMBL" id="TVY09992.1"/>
    </source>
</evidence>
<dbReference type="RefSeq" id="WP_144846647.1">
    <property type="nucleotide sequence ID" value="NZ_VNJI01000011.1"/>
</dbReference>
<dbReference type="AlphaFoldDB" id="A0A559KCZ5"/>
<gene>
    <name evidence="2" type="ORF">FPZ49_11515</name>
</gene>
<proteinExistence type="predicted"/>
<evidence type="ECO:0000313" key="3">
    <source>
        <dbReference type="Proteomes" id="UP000317036"/>
    </source>
</evidence>
<dbReference type="Pfam" id="PF22548">
    <property type="entry name" value="AEP-TOTE"/>
    <property type="match status" value="1"/>
</dbReference>
<evidence type="ECO:0000259" key="1">
    <source>
        <dbReference type="Pfam" id="PF22548"/>
    </source>
</evidence>
<keyword evidence="3" id="KW-1185">Reference proteome</keyword>
<feature type="domain" description="TOTE conflict system primase" evidence="1">
    <location>
        <begin position="31"/>
        <end position="209"/>
    </location>
</feature>
<reference evidence="2 3" key="1">
    <citation type="submission" date="2019-07" db="EMBL/GenBank/DDBJ databases">
        <authorList>
            <person name="Kim J."/>
        </authorList>
    </citation>
    <scope>NUCLEOTIDE SEQUENCE [LARGE SCALE GENOMIC DNA]</scope>
    <source>
        <strain evidence="2 3">JC52</strain>
    </source>
</reference>
<dbReference type="InterPro" id="IPR054347">
    <property type="entry name" value="TOTE_primase"/>
</dbReference>
<comment type="caution">
    <text evidence="2">The sequence shown here is derived from an EMBL/GenBank/DDBJ whole genome shotgun (WGS) entry which is preliminary data.</text>
</comment>
<dbReference type="OrthoDB" id="2453150at2"/>
<sequence>MDINQGNIIKQLSDLYLIQRGHYLIQDKNYGYRDYRKGEISKSTGKKYKALLDYMIESHLNGEYTVGTFCKEVFTKFITIDVDYKGNLEMSKLITNKISEQFTDWHIPEHYISFSGNKGYHIDIFFDDLIQWKHAKKFYEHLIKSLNLDDKKVEFRPTSTQGVKLPLGIHQETGNYCGFCYPDNLTVMSKENSEEFLFNIKKIQSESILDIIGLDINTSEKIDTKQEKNKIISTEDAISPHKPLPSYEQSEDSSIDRAQDLLLNGLKVQGSRHNSVLLLGMYLKYCGLSQEQNRAELYAWMEWQNPNTYTTPLDECCRDIDQLTKDIYEKNYNLSANQKDLTVTCDEIKWIMNNCPEKNQKLITYAMLIHSKRHANKQGVFYMPFKDIETATGLYDQAVQAQVNKLIKLGVVECIERGRKPKGKGLAKMLPNLYRMNYQRSLESDGLIETEVFTTEELDNFDVCLRFYFSDKELRKNLSQRQYKSLLG</sequence>
<organism evidence="2 3">
    <name type="scientific">Paenibacillus cremeus</name>
    <dbReference type="NCBI Taxonomy" id="2163881"/>
    <lineage>
        <taxon>Bacteria</taxon>
        <taxon>Bacillati</taxon>
        <taxon>Bacillota</taxon>
        <taxon>Bacilli</taxon>
        <taxon>Bacillales</taxon>
        <taxon>Paenibacillaceae</taxon>
        <taxon>Paenibacillus</taxon>
    </lineage>
</organism>
<name>A0A559KCZ5_9BACL</name>
<dbReference type="EMBL" id="VNJI01000011">
    <property type="protein sequence ID" value="TVY09992.1"/>
    <property type="molecule type" value="Genomic_DNA"/>
</dbReference>
<protein>
    <recommendedName>
        <fullName evidence="1">TOTE conflict system primase domain-containing protein</fullName>
    </recommendedName>
</protein>